<dbReference type="Proteomes" id="UP000187059">
    <property type="component" value="Chromosome"/>
</dbReference>
<evidence type="ECO:0000256" key="2">
    <source>
        <dbReference type="ARBA" id="ARBA00022741"/>
    </source>
</evidence>
<dbReference type="CDD" id="cd03214">
    <property type="entry name" value="ABC_Iron-Siderophores_B12_Hemin"/>
    <property type="match status" value="1"/>
</dbReference>
<dbReference type="InterPro" id="IPR027417">
    <property type="entry name" value="P-loop_NTPase"/>
</dbReference>
<dbReference type="RefSeq" id="WP_076696445.1">
    <property type="nucleotide sequence ID" value="NZ_CP015093.1"/>
</dbReference>
<evidence type="ECO:0000256" key="5">
    <source>
        <dbReference type="ARBA" id="ARBA00037066"/>
    </source>
</evidence>
<dbReference type="GO" id="GO:0005524">
    <property type="term" value="F:ATP binding"/>
    <property type="evidence" value="ECO:0007669"/>
    <property type="project" value="UniProtKB-KW"/>
</dbReference>
<evidence type="ECO:0000256" key="1">
    <source>
        <dbReference type="ARBA" id="ARBA00022448"/>
    </source>
</evidence>
<dbReference type="PROSITE" id="PS00211">
    <property type="entry name" value="ABC_TRANSPORTER_1"/>
    <property type="match status" value="1"/>
</dbReference>
<dbReference type="PROSITE" id="PS50893">
    <property type="entry name" value="ABC_TRANSPORTER_2"/>
    <property type="match status" value="1"/>
</dbReference>
<evidence type="ECO:0000256" key="4">
    <source>
        <dbReference type="ARBA" id="ARBA00022967"/>
    </source>
</evidence>
<organism evidence="7 8">
    <name type="scientific">Salipiger abyssi</name>
    <dbReference type="NCBI Taxonomy" id="1250539"/>
    <lineage>
        <taxon>Bacteria</taxon>
        <taxon>Pseudomonadati</taxon>
        <taxon>Pseudomonadota</taxon>
        <taxon>Alphaproteobacteria</taxon>
        <taxon>Rhodobacterales</taxon>
        <taxon>Roseobacteraceae</taxon>
        <taxon>Salipiger</taxon>
    </lineage>
</organism>
<keyword evidence="1" id="KW-0813">Transport</keyword>
<keyword evidence="7" id="KW-0378">Hydrolase</keyword>
<dbReference type="SUPFAM" id="SSF52540">
    <property type="entry name" value="P-loop containing nucleoside triphosphate hydrolases"/>
    <property type="match status" value="1"/>
</dbReference>
<keyword evidence="4" id="KW-1278">Translocase</keyword>
<dbReference type="InterPro" id="IPR003593">
    <property type="entry name" value="AAA+_ATPase"/>
</dbReference>
<dbReference type="Pfam" id="PF00005">
    <property type="entry name" value="ABC_tran"/>
    <property type="match status" value="1"/>
</dbReference>
<feature type="domain" description="ABC transporter" evidence="6">
    <location>
        <begin position="2"/>
        <end position="238"/>
    </location>
</feature>
<dbReference type="AlphaFoldDB" id="A0A1P8UQN6"/>
<dbReference type="Gene3D" id="3.40.50.300">
    <property type="entry name" value="P-loop containing nucleotide triphosphate hydrolases"/>
    <property type="match status" value="1"/>
</dbReference>
<evidence type="ECO:0000259" key="6">
    <source>
        <dbReference type="PROSITE" id="PS50893"/>
    </source>
</evidence>
<dbReference type="InterPro" id="IPR003439">
    <property type="entry name" value="ABC_transporter-like_ATP-bd"/>
</dbReference>
<evidence type="ECO:0000313" key="8">
    <source>
        <dbReference type="Proteomes" id="UP000187059"/>
    </source>
</evidence>
<dbReference type="PANTHER" id="PTHR42794">
    <property type="entry name" value="HEMIN IMPORT ATP-BINDING PROTEIN HMUV"/>
    <property type="match status" value="1"/>
</dbReference>
<keyword evidence="8" id="KW-1185">Reference proteome</keyword>
<evidence type="ECO:0000313" key="7">
    <source>
        <dbReference type="EMBL" id="APZ51710.1"/>
    </source>
</evidence>
<proteinExistence type="predicted"/>
<evidence type="ECO:0000256" key="3">
    <source>
        <dbReference type="ARBA" id="ARBA00022840"/>
    </source>
</evidence>
<name>A0A1P8UQN6_9RHOB</name>
<gene>
    <name evidence="7" type="ORF">Ga0080574_TMP1376</name>
</gene>
<dbReference type="PANTHER" id="PTHR42794:SF1">
    <property type="entry name" value="HEMIN IMPORT ATP-BINDING PROTEIN HMUV"/>
    <property type="match status" value="1"/>
</dbReference>
<keyword evidence="3 7" id="KW-0067">ATP-binding</keyword>
<comment type="function">
    <text evidence="5">Part of the ABC transporter complex HmuTUV involved in hemin import. Responsible for energy coupling to the transport system.</text>
</comment>
<dbReference type="NCBIfam" id="NF010068">
    <property type="entry name" value="PRK13548.1"/>
    <property type="match status" value="1"/>
</dbReference>
<protein>
    <submittedName>
        <fullName evidence="7">Iron complex transport system ATP-binding protein</fullName>
        <ecNumber evidence="7">3.6.3.34</ecNumber>
    </submittedName>
</protein>
<dbReference type="SMART" id="SM00382">
    <property type="entry name" value="AAA"/>
    <property type="match status" value="1"/>
</dbReference>
<dbReference type="STRING" id="1250539.Ga0080574_TMP1376"/>
<sequence length="262" mass="27412">MVTATDLTVTLGRNTVLEGVDFHAAPGQLTAICGPNGSGKTTLLRALTGDLPFRGTVELNRQDIATLPAWALASIRGVLPQASALAFPFTALEVVEIGLARGRAGGDTRAALQALARVDLAHYASRPYQSLSGGEQQRVQLARVLAQVAEPIAEDGPRWLFLDEPVSALDIAHQLEVMQIARDFADAGGGVVAVMHDLNLTAMFADRIALLSRGHVLAAGPVAEVMTTDTLSRAYGCRLRVGAAPAPGTPFILPHAATLAAE</sequence>
<dbReference type="InterPro" id="IPR017871">
    <property type="entry name" value="ABC_transporter-like_CS"/>
</dbReference>
<accession>A0A1P8UQN6</accession>
<dbReference type="EC" id="3.6.3.34" evidence="7"/>
<dbReference type="GO" id="GO:0016887">
    <property type="term" value="F:ATP hydrolysis activity"/>
    <property type="evidence" value="ECO:0007669"/>
    <property type="project" value="InterPro"/>
</dbReference>
<reference evidence="7 8" key="1">
    <citation type="submission" date="2016-04" db="EMBL/GenBank/DDBJ databases">
        <title>Deep-sea bacteria in the southern Pacific.</title>
        <authorList>
            <person name="Tang K."/>
        </authorList>
    </citation>
    <scope>NUCLEOTIDE SEQUENCE [LARGE SCALE GENOMIC DNA]</scope>
    <source>
        <strain evidence="7 8">JLT2014</strain>
    </source>
</reference>
<dbReference type="KEGG" id="paby:Ga0080574_TMP1376"/>
<keyword evidence="2" id="KW-0547">Nucleotide-binding</keyword>
<dbReference type="OrthoDB" id="9805601at2"/>
<dbReference type="EMBL" id="CP015093">
    <property type="protein sequence ID" value="APZ51710.1"/>
    <property type="molecule type" value="Genomic_DNA"/>
</dbReference>